<dbReference type="Gene3D" id="3.90.660.10">
    <property type="match status" value="1"/>
</dbReference>
<dbReference type="InterPro" id="IPR036188">
    <property type="entry name" value="FAD/NAD-bd_sf"/>
</dbReference>
<dbReference type="SUPFAM" id="SSF51905">
    <property type="entry name" value="FAD/NAD(P)-binding domain"/>
    <property type="match status" value="1"/>
</dbReference>
<dbReference type="AlphaFoldDB" id="A0AAV3TAW0"/>
<evidence type="ECO:0000313" key="3">
    <source>
        <dbReference type="Proteomes" id="UP001500420"/>
    </source>
</evidence>
<accession>A0AAV3TAW0</accession>
<dbReference type="Pfam" id="PF13450">
    <property type="entry name" value="NAD_binding_8"/>
    <property type="match status" value="1"/>
</dbReference>
<organism evidence="2 3">
    <name type="scientific">Natronoarchaeum mannanilyticum</name>
    <dbReference type="NCBI Taxonomy" id="926360"/>
    <lineage>
        <taxon>Archaea</taxon>
        <taxon>Methanobacteriati</taxon>
        <taxon>Methanobacteriota</taxon>
        <taxon>Stenosarchaea group</taxon>
        <taxon>Halobacteria</taxon>
        <taxon>Halobacteriales</taxon>
        <taxon>Natronoarchaeaceae</taxon>
    </lineage>
</organism>
<dbReference type="EMBL" id="BAAADV010000003">
    <property type="protein sequence ID" value="GAA0673445.1"/>
    <property type="molecule type" value="Genomic_DNA"/>
</dbReference>
<evidence type="ECO:0000313" key="2">
    <source>
        <dbReference type="EMBL" id="GAA0673445.1"/>
    </source>
</evidence>
<name>A0AAV3TAW0_9EURY</name>
<gene>
    <name evidence="2" type="ORF">GCM10009020_20580</name>
</gene>
<dbReference type="PRINTS" id="PR00419">
    <property type="entry name" value="ADXRDTASE"/>
</dbReference>
<sequence>MTPRVAVVGGGVAGAAVAHALGADRVDVTIFERADRVGGRTATRRRGEAVYDYGANYVTDDDERVAELLAEELSDGLVDIAEPVWTFDADGQISEGRGNGRKWTYEGGVETLAGRLVDRSDATVETGAEVTGLGRDGEEWMVETSDGRVFEPFDGVVLTPPAPQTGELLADADWDHDRKDALVGALRDVPYRTIWSLALHYPDELERPYYALVNTDRDHEIGWLSREECKPGHVPDGESLLIVQMAPDWSAERYDADGADVVAEALPIVADLLDDDRLADPDWTDHQRWGLALPDDGVDPALLDAVDEDGLWFAGDWVAGEARSHAAIGTGLDAGDRIRERFE</sequence>
<reference evidence="2 3" key="1">
    <citation type="journal article" date="2019" name="Int. J. Syst. Evol. Microbiol.">
        <title>The Global Catalogue of Microorganisms (GCM) 10K type strain sequencing project: providing services to taxonomists for standard genome sequencing and annotation.</title>
        <authorList>
            <consortium name="The Broad Institute Genomics Platform"/>
            <consortium name="The Broad Institute Genome Sequencing Center for Infectious Disease"/>
            <person name="Wu L."/>
            <person name="Ma J."/>
        </authorList>
    </citation>
    <scope>NUCLEOTIDE SEQUENCE [LARGE SCALE GENOMIC DNA]</scope>
    <source>
        <strain evidence="2 3">JCM 16328</strain>
    </source>
</reference>
<dbReference type="GO" id="GO:0016491">
    <property type="term" value="F:oxidoreductase activity"/>
    <property type="evidence" value="ECO:0007669"/>
    <property type="project" value="InterPro"/>
</dbReference>
<dbReference type="Gene3D" id="3.50.50.60">
    <property type="entry name" value="FAD/NAD(P)-binding domain"/>
    <property type="match status" value="1"/>
</dbReference>
<evidence type="ECO:0000259" key="1">
    <source>
        <dbReference type="Pfam" id="PF01593"/>
    </source>
</evidence>
<dbReference type="InterPro" id="IPR002937">
    <property type="entry name" value="Amino_oxidase"/>
</dbReference>
<dbReference type="PANTHER" id="PTHR16128">
    <property type="entry name" value="FAD/NAD(P)-BINDING OXIDOREDUCTASE FAMILY PROTEIN"/>
    <property type="match status" value="1"/>
</dbReference>
<keyword evidence="3" id="KW-1185">Reference proteome</keyword>
<dbReference type="RefSeq" id="WP_343773915.1">
    <property type="nucleotide sequence ID" value="NZ_BAAADV010000003.1"/>
</dbReference>
<dbReference type="Proteomes" id="UP001500420">
    <property type="component" value="Unassembled WGS sequence"/>
</dbReference>
<proteinExistence type="predicted"/>
<protein>
    <submittedName>
        <fullName evidence="2">NAD(P)/FAD-dependent oxidoreductase</fullName>
    </submittedName>
</protein>
<dbReference type="Pfam" id="PF01593">
    <property type="entry name" value="Amino_oxidase"/>
    <property type="match status" value="1"/>
</dbReference>
<feature type="domain" description="Amine oxidase" evidence="1">
    <location>
        <begin position="100"/>
        <end position="338"/>
    </location>
</feature>
<comment type="caution">
    <text evidence="2">The sequence shown here is derived from an EMBL/GenBank/DDBJ whole genome shotgun (WGS) entry which is preliminary data.</text>
</comment>
<dbReference type="PANTHER" id="PTHR16128:SF5">
    <property type="entry name" value="FAD_NAD(P)-BINDING OXIDOREDUCTASE FAMILY PROTEIN"/>
    <property type="match status" value="1"/>
</dbReference>